<protein>
    <submittedName>
        <fullName evidence="1">Uncharacterized protein</fullName>
    </submittedName>
</protein>
<reference evidence="1" key="1">
    <citation type="submission" date="2022-06" db="EMBL/GenBank/DDBJ databases">
        <title>Fusarium solani species complex genomes reveal bases of compartmentalisation and animal pathogenesis.</title>
        <authorList>
            <person name="Tsai I.J."/>
        </authorList>
    </citation>
    <scope>NUCLEOTIDE SEQUENCE</scope>
    <source>
        <strain evidence="1">Fu6.1</strain>
    </source>
</reference>
<evidence type="ECO:0000313" key="1">
    <source>
        <dbReference type="EMBL" id="KAI8680411.1"/>
    </source>
</evidence>
<keyword evidence="2" id="KW-1185">Reference proteome</keyword>
<organism evidence="1 2">
    <name type="scientific">Fusarium keratoplasticum</name>
    <dbReference type="NCBI Taxonomy" id="1328300"/>
    <lineage>
        <taxon>Eukaryota</taxon>
        <taxon>Fungi</taxon>
        <taxon>Dikarya</taxon>
        <taxon>Ascomycota</taxon>
        <taxon>Pezizomycotina</taxon>
        <taxon>Sordariomycetes</taxon>
        <taxon>Hypocreomycetidae</taxon>
        <taxon>Hypocreales</taxon>
        <taxon>Nectriaceae</taxon>
        <taxon>Fusarium</taxon>
        <taxon>Fusarium solani species complex</taxon>
    </lineage>
</organism>
<evidence type="ECO:0000313" key="2">
    <source>
        <dbReference type="Proteomes" id="UP001065298"/>
    </source>
</evidence>
<comment type="caution">
    <text evidence="1">The sequence shown here is derived from an EMBL/GenBank/DDBJ whole genome shotgun (WGS) entry which is preliminary data.</text>
</comment>
<accession>A0ACC0RE22</accession>
<dbReference type="EMBL" id="CM046504">
    <property type="protein sequence ID" value="KAI8680411.1"/>
    <property type="molecule type" value="Genomic_DNA"/>
</dbReference>
<gene>
    <name evidence="1" type="ORF">NCS57_00321600</name>
</gene>
<name>A0ACC0RE22_9HYPO</name>
<proteinExistence type="predicted"/>
<sequence>MRATSHVLAGLALLSDAWAKVKYIGVAIPGIDFGCDIDGSCPLDTAQFPLASHTHGDGEGQMKHFVKDSGLNTFRLPTTWQFLLNEQVGGKLDEEKFGQYDQLMQICLDTGAYCMIDVHNFARYDGGIIGQGGPSDEAFADLWSQLAEKYAKEEKVMFGLMNEPHDLDVNLWAKSCQAAVTSIRKAGAKSQIILLPGTNFTNVETFITTGSADALAAIKNPDGSKDGLILDLHKYLDINNSGSFEECTTDNVEAFKAMADWLRENKRVAIISESGASMDPSCMEKFCAQNEFIAKNSDVYIGFVGWGAGSFKYDYVLTLTPIKSGDGYEDNKLMKQCILDPFIKNAPSVTTTSTSTKTTMVKTTSTKPPKSTETEAETSKTESSDSSYTTTEEASSSSTAQIFKEGDGKEADKEASTSKPEEDDDSGASRSRDMFTGGYSFFLPPSQLGSNMADDNGPSEDAQPVPTSNKSFEYPPKLESGGYLPDEDWPEARDDTELLALEDALSKGFDPNTIWSEEDVLEVFEVRDDESVSNDRMDWKCWNTPLQRSLRLFDFESAWLLVQHGADVNLLNSNGTTALQEAIERQNEKAVRFLVEHGADLCKDEAGDKVPWHMALASGNIVIFRLLVESGADLASASYFEWSIVDLAILAQDQMALDILLLHDPGLKPSPLLSNKSRDGTKATPAAARDLLAVATSRRFLPFRELYGVYSHVVSSMKNSPQEGGMNFVDSVYHALYEAAGITRPTKRETLCNRCLSFQSHVSGWRSRAKEAISSPPFQIHESRDALNECARSCRLCGLAADVLDNAEKETSQEISDEMKRLGLSGESSDASHIYFTLCDLWMETVLLVWDPKRGLGGSLGGDSLSERLVFDYNEISGEDTTTGSPQAINVAREWLHQCRNAPGHSLCQQSYQRGDSNKTLPIRVLNLTEEGCDPYLVEGKAMEGPYCALSYCWGDLGATNTITTKANFSQYLQAIPMDTLPTFIQEAIQTARSLRYQYLWIDALCIIQDDDQDWDKEASKMSDVYSNADLTISSIVAKDCHDNMFQPRMLRVAQPVPLDYWLPKTQRPEWKQGVVHQQALFPFWTLSKVSAPGGFSLPGRVTVDGPISSRGWTLQEQLLSTRVLYFGPSYLYWECLCSMSIDADPSTSIMSRLGGEFATFEVNRRAHLKCTVKGLPSPAKENELPESPHAIWQALIKEFTSRSLSKSSDRIPAVLALAKSLEKTVEGEFIGGLWKGTKLLESLCWKSQEKDNQEPRAPSWSWASVGGQVDFNYLNREAFHEPVPMATVVSVDVEANQAQSHVSGSVTLRGTLHWKKITPSSDEDAKRPFAAIDALDRQADVTEHCYAFDLVAFEKGPLYEWHGRSMWSDVGGRPPSEGWDIYGAWR</sequence>
<dbReference type="Proteomes" id="UP001065298">
    <property type="component" value="Chromosome 2"/>
</dbReference>